<evidence type="ECO:0000313" key="4">
    <source>
        <dbReference type="Proteomes" id="UP000343335"/>
    </source>
</evidence>
<dbReference type="AlphaFoldDB" id="A0A5E4XY53"/>
<evidence type="ECO:0000313" key="3">
    <source>
        <dbReference type="EMBL" id="VVE41304.1"/>
    </source>
</evidence>
<dbReference type="InterPro" id="IPR050266">
    <property type="entry name" value="AB_hydrolase_sf"/>
</dbReference>
<dbReference type="GO" id="GO:0016020">
    <property type="term" value="C:membrane"/>
    <property type="evidence" value="ECO:0007669"/>
    <property type="project" value="TreeGrafter"/>
</dbReference>
<proteinExistence type="predicted"/>
<dbReference type="InterPro" id="IPR029058">
    <property type="entry name" value="AB_hydrolase_fold"/>
</dbReference>
<keyword evidence="3" id="KW-0378">Hydrolase</keyword>
<evidence type="ECO:0000259" key="2">
    <source>
        <dbReference type="Pfam" id="PF00561"/>
    </source>
</evidence>
<name>A0A5E4XY53_9BURK</name>
<dbReference type="Gene3D" id="3.40.50.1820">
    <property type="entry name" value="alpha/beta hydrolase"/>
    <property type="match status" value="1"/>
</dbReference>
<organism evidence="3 4">
    <name type="scientific">Pandoraea commovens</name>
    <dbReference type="NCBI Taxonomy" id="2508289"/>
    <lineage>
        <taxon>Bacteria</taxon>
        <taxon>Pseudomonadati</taxon>
        <taxon>Pseudomonadota</taxon>
        <taxon>Betaproteobacteria</taxon>
        <taxon>Burkholderiales</taxon>
        <taxon>Burkholderiaceae</taxon>
        <taxon>Pandoraea</taxon>
    </lineage>
</organism>
<dbReference type="SUPFAM" id="SSF53474">
    <property type="entry name" value="alpha/beta-Hydrolases"/>
    <property type="match status" value="1"/>
</dbReference>
<dbReference type="PANTHER" id="PTHR43798">
    <property type="entry name" value="MONOACYLGLYCEROL LIPASE"/>
    <property type="match status" value="1"/>
</dbReference>
<dbReference type="EMBL" id="CABPSA010000008">
    <property type="protein sequence ID" value="VVE41304.1"/>
    <property type="molecule type" value="Genomic_DNA"/>
</dbReference>
<dbReference type="InterPro" id="IPR000073">
    <property type="entry name" value="AB_hydrolase_1"/>
</dbReference>
<dbReference type="GO" id="GO:0047372">
    <property type="term" value="F:monoacylglycerol lipase activity"/>
    <property type="evidence" value="ECO:0007669"/>
    <property type="project" value="TreeGrafter"/>
</dbReference>
<dbReference type="PRINTS" id="PR00111">
    <property type="entry name" value="ABHYDROLASE"/>
</dbReference>
<protein>
    <submittedName>
        <fullName evidence="3">3-oxoadipate enol-lactone hydrolase</fullName>
    </submittedName>
</protein>
<dbReference type="Proteomes" id="UP000343335">
    <property type="component" value="Unassembled WGS sequence"/>
</dbReference>
<reference evidence="3 4" key="1">
    <citation type="submission" date="2019-08" db="EMBL/GenBank/DDBJ databases">
        <authorList>
            <person name="Peeters C."/>
        </authorList>
    </citation>
    <scope>NUCLEOTIDE SEQUENCE [LARGE SCALE GENOMIC DNA]</scope>
    <source>
        <strain evidence="3 4">LMG 31010</strain>
    </source>
</reference>
<dbReference type="GO" id="GO:0046464">
    <property type="term" value="P:acylglycerol catabolic process"/>
    <property type="evidence" value="ECO:0007669"/>
    <property type="project" value="TreeGrafter"/>
</dbReference>
<evidence type="ECO:0000256" key="1">
    <source>
        <dbReference type="SAM" id="MobiDB-lite"/>
    </source>
</evidence>
<sequence length="308" mass="33609">MDARAMTQPPEHPERPERSEASEASEATDAPREQTLQVGDVTLAYRLLGRGARALVCIHGVGSYQEAWDDVAAALADDFRILTFDLRGHGRSSRVKGRYEIDDFVTDVLALADHVGFTTFDLAGFSLGGLIAQRLALLHPSRLRRLVLLATVSGRTREERERVLARLAALQSGARGAHYDASLSRWLTEDFQAKHPARIAYLRERNAQNDPDCYASAYRVLAETDFGGFIDQIRMPTLIVTGEDDQGSNPRMAQFMHECIVGSQLAILPGMRHSILVEASGQVADLMRDFLAGDSEEAGASEGAGSGA</sequence>
<dbReference type="Pfam" id="PF00561">
    <property type="entry name" value="Abhydrolase_1"/>
    <property type="match status" value="1"/>
</dbReference>
<feature type="region of interest" description="Disordered" evidence="1">
    <location>
        <begin position="1"/>
        <end position="33"/>
    </location>
</feature>
<accession>A0A5E4XY53</accession>
<dbReference type="PANTHER" id="PTHR43798:SF5">
    <property type="entry name" value="MONOACYLGLYCEROL LIPASE ABHD6"/>
    <property type="match status" value="1"/>
</dbReference>
<feature type="domain" description="AB hydrolase-1" evidence="2">
    <location>
        <begin position="54"/>
        <end position="277"/>
    </location>
</feature>
<feature type="compositionally biased region" description="Basic and acidic residues" evidence="1">
    <location>
        <begin position="11"/>
        <end position="21"/>
    </location>
</feature>
<gene>
    <name evidence="3" type="ORF">PCO31010_04172</name>
</gene>